<keyword evidence="2" id="KW-1003">Cell membrane</keyword>
<gene>
    <name evidence="10" type="ORF">KIH74_05800</name>
</gene>
<evidence type="ECO:0000313" key="10">
    <source>
        <dbReference type="EMBL" id="MBT0768428.1"/>
    </source>
</evidence>
<evidence type="ECO:0000256" key="7">
    <source>
        <dbReference type="SAM" id="Phobius"/>
    </source>
</evidence>
<feature type="domain" description="ABC3 transporter permease C-terminal" evidence="8">
    <location>
        <begin position="283"/>
        <end position="395"/>
    </location>
</feature>
<evidence type="ECO:0000256" key="1">
    <source>
        <dbReference type="ARBA" id="ARBA00004651"/>
    </source>
</evidence>
<name>A0ABS5TC60_9ACTN</name>
<evidence type="ECO:0000256" key="6">
    <source>
        <dbReference type="ARBA" id="ARBA00038076"/>
    </source>
</evidence>
<sequence>MRSTRRNNLRPTRLALADVARLGATGLRTRPLRTVLAAAGIAIGVAAMVAIVGISSSGGAEIQRRIESLGPNLLHVTGAHRAQGEGLATLPRTTRTSIARIGPVLAASATASLPFSAYRNDHVPAGETGSLAVLAADPTLLGTLHADVAFGSWFTTASARYPSVVLGSAAAQRLGIDRLGADVVVGAELVPVVGVLDPVPLAPEIDTSVLMGWETARSHYRFAGHPTSVYVRVVQDQLDAVGTIIPRSVSPTAPETIAVGIPSDAIAAGQAATATTSGLLIGLAGVALVIGGIGIANTMIVSVLERRPEVGLRRALGATRGQVRVQFLSEAILLSVLGGVTGCVCGSVVTTVYAQIQGWPVVVPLWVSSTGVGVTVLVGAVSGFYPAMRASRISPTAALAAL</sequence>
<feature type="transmembrane region" description="Helical" evidence="7">
    <location>
        <begin position="35"/>
        <end position="55"/>
    </location>
</feature>
<organism evidence="10 11">
    <name type="scientific">Kineosporia corallincola</name>
    <dbReference type="NCBI Taxonomy" id="2835133"/>
    <lineage>
        <taxon>Bacteria</taxon>
        <taxon>Bacillati</taxon>
        <taxon>Actinomycetota</taxon>
        <taxon>Actinomycetes</taxon>
        <taxon>Kineosporiales</taxon>
        <taxon>Kineosporiaceae</taxon>
        <taxon>Kineosporia</taxon>
    </lineage>
</organism>
<keyword evidence="11" id="KW-1185">Reference proteome</keyword>
<proteinExistence type="inferred from homology"/>
<dbReference type="InterPro" id="IPR025857">
    <property type="entry name" value="MacB_PCD"/>
</dbReference>
<reference evidence="10 11" key="1">
    <citation type="submission" date="2021-05" db="EMBL/GenBank/DDBJ databases">
        <title>Kineosporia and Streptomyces sp. nov. two new marine actinobacteria isolated from Coral.</title>
        <authorList>
            <person name="Buangrab K."/>
            <person name="Sutthacheep M."/>
            <person name="Yeemin T."/>
            <person name="Harunari E."/>
            <person name="Igarashi Y."/>
            <person name="Kanchanasin P."/>
            <person name="Tanasupawat S."/>
            <person name="Phongsopitanun W."/>
        </authorList>
    </citation>
    <scope>NUCLEOTIDE SEQUENCE [LARGE SCALE GENOMIC DNA]</scope>
    <source>
        <strain evidence="10 11">J2-2</strain>
    </source>
</reference>
<comment type="similarity">
    <text evidence="6">Belongs to the ABC-4 integral membrane protein family.</text>
</comment>
<keyword evidence="4 7" id="KW-1133">Transmembrane helix</keyword>
<dbReference type="InterPro" id="IPR050250">
    <property type="entry name" value="Macrolide_Exporter_MacB"/>
</dbReference>
<comment type="subcellular location">
    <subcellularLocation>
        <location evidence="1">Cell membrane</location>
        <topology evidence="1">Multi-pass membrane protein</topology>
    </subcellularLocation>
</comment>
<feature type="transmembrane region" description="Helical" evidence="7">
    <location>
        <begin position="365"/>
        <end position="385"/>
    </location>
</feature>
<feature type="transmembrane region" description="Helical" evidence="7">
    <location>
        <begin position="325"/>
        <end position="353"/>
    </location>
</feature>
<dbReference type="RefSeq" id="WP_214154723.1">
    <property type="nucleotide sequence ID" value="NZ_JAHBAY010000002.1"/>
</dbReference>
<dbReference type="Pfam" id="PF02687">
    <property type="entry name" value="FtsX"/>
    <property type="match status" value="1"/>
</dbReference>
<dbReference type="PANTHER" id="PTHR30572:SF4">
    <property type="entry name" value="ABC TRANSPORTER PERMEASE YTRF"/>
    <property type="match status" value="1"/>
</dbReference>
<feature type="transmembrane region" description="Helical" evidence="7">
    <location>
        <begin position="279"/>
        <end position="304"/>
    </location>
</feature>
<evidence type="ECO:0000313" key="11">
    <source>
        <dbReference type="Proteomes" id="UP001197247"/>
    </source>
</evidence>
<evidence type="ECO:0000259" key="8">
    <source>
        <dbReference type="Pfam" id="PF02687"/>
    </source>
</evidence>
<dbReference type="PANTHER" id="PTHR30572">
    <property type="entry name" value="MEMBRANE COMPONENT OF TRANSPORTER-RELATED"/>
    <property type="match status" value="1"/>
</dbReference>
<evidence type="ECO:0000256" key="2">
    <source>
        <dbReference type="ARBA" id="ARBA00022475"/>
    </source>
</evidence>
<dbReference type="InterPro" id="IPR003838">
    <property type="entry name" value="ABC3_permease_C"/>
</dbReference>
<feature type="domain" description="MacB-like periplasmic core" evidence="9">
    <location>
        <begin position="34"/>
        <end position="234"/>
    </location>
</feature>
<evidence type="ECO:0000256" key="4">
    <source>
        <dbReference type="ARBA" id="ARBA00022989"/>
    </source>
</evidence>
<protein>
    <submittedName>
        <fullName evidence="10">ABC transporter permease</fullName>
    </submittedName>
</protein>
<keyword evidence="5 7" id="KW-0472">Membrane</keyword>
<dbReference type="Proteomes" id="UP001197247">
    <property type="component" value="Unassembled WGS sequence"/>
</dbReference>
<evidence type="ECO:0000256" key="3">
    <source>
        <dbReference type="ARBA" id="ARBA00022692"/>
    </source>
</evidence>
<comment type="caution">
    <text evidence="10">The sequence shown here is derived from an EMBL/GenBank/DDBJ whole genome shotgun (WGS) entry which is preliminary data.</text>
</comment>
<dbReference type="Pfam" id="PF12704">
    <property type="entry name" value="MacB_PCD"/>
    <property type="match status" value="1"/>
</dbReference>
<evidence type="ECO:0000259" key="9">
    <source>
        <dbReference type="Pfam" id="PF12704"/>
    </source>
</evidence>
<keyword evidence="3 7" id="KW-0812">Transmembrane</keyword>
<evidence type="ECO:0000256" key="5">
    <source>
        <dbReference type="ARBA" id="ARBA00023136"/>
    </source>
</evidence>
<accession>A0ABS5TC60</accession>
<dbReference type="EMBL" id="JAHBAY010000002">
    <property type="protein sequence ID" value="MBT0768428.1"/>
    <property type="molecule type" value="Genomic_DNA"/>
</dbReference>